<dbReference type="InterPro" id="IPR002645">
    <property type="entry name" value="STAS_dom"/>
</dbReference>
<dbReference type="Pfam" id="PF00916">
    <property type="entry name" value="Sulfate_transp"/>
    <property type="match status" value="1"/>
</dbReference>
<keyword evidence="2 5" id="KW-0812">Transmembrane</keyword>
<dbReference type="InterPro" id="IPR036513">
    <property type="entry name" value="STAS_dom_sf"/>
</dbReference>
<name>A0ABT3A1H0_9RHOB</name>
<dbReference type="Proteomes" id="UP001526166">
    <property type="component" value="Unassembled WGS sequence"/>
</dbReference>
<feature type="transmembrane region" description="Helical" evidence="5">
    <location>
        <begin position="214"/>
        <end position="231"/>
    </location>
</feature>
<keyword evidence="4 5" id="KW-0472">Membrane</keyword>
<feature type="transmembrane region" description="Helical" evidence="5">
    <location>
        <begin position="343"/>
        <end position="373"/>
    </location>
</feature>
<organism evidence="7 8">
    <name type="scientific">Sedimentimonas flavescens</name>
    <dbReference type="NCBI Taxonomy" id="2851012"/>
    <lineage>
        <taxon>Bacteria</taxon>
        <taxon>Pseudomonadati</taxon>
        <taxon>Pseudomonadota</taxon>
        <taxon>Alphaproteobacteria</taxon>
        <taxon>Rhodobacterales</taxon>
        <taxon>Rhodobacter group</taxon>
        <taxon>Sedimentimonas</taxon>
    </lineage>
</organism>
<dbReference type="InterPro" id="IPR001902">
    <property type="entry name" value="SLC26A/SulP_fam"/>
</dbReference>
<evidence type="ECO:0000256" key="1">
    <source>
        <dbReference type="ARBA" id="ARBA00004141"/>
    </source>
</evidence>
<dbReference type="PANTHER" id="PTHR11814">
    <property type="entry name" value="SULFATE TRANSPORTER"/>
    <property type="match status" value="1"/>
</dbReference>
<feature type="transmembrane region" description="Helical" evidence="5">
    <location>
        <begin position="393"/>
        <end position="423"/>
    </location>
</feature>
<dbReference type="Pfam" id="PF01740">
    <property type="entry name" value="STAS"/>
    <property type="match status" value="1"/>
</dbReference>
<dbReference type="SUPFAM" id="SSF52091">
    <property type="entry name" value="SpoIIaa-like"/>
    <property type="match status" value="1"/>
</dbReference>
<keyword evidence="3 5" id="KW-1133">Transmembrane helix</keyword>
<comment type="subcellular location">
    <subcellularLocation>
        <location evidence="1">Membrane</location>
        <topology evidence="1">Multi-pass membrane protein</topology>
    </subcellularLocation>
</comment>
<comment type="caution">
    <text evidence="7">The sequence shown here is derived from an EMBL/GenBank/DDBJ whole genome shotgun (WGS) entry which is preliminary data.</text>
</comment>
<evidence type="ECO:0000256" key="4">
    <source>
        <dbReference type="ARBA" id="ARBA00023136"/>
    </source>
</evidence>
<dbReference type="CDD" id="cd07042">
    <property type="entry name" value="STAS_SulP_like_sulfate_transporter"/>
    <property type="match status" value="1"/>
</dbReference>
<dbReference type="PROSITE" id="PS50801">
    <property type="entry name" value="STAS"/>
    <property type="match status" value="1"/>
</dbReference>
<sequence length="568" mass="59022">MTRQTTTQPPVPFAELFLPKLVTVLREGYGMRDLRADALAGLTVAIVALPLSMAIAIASGATPAQGLYTAIIGGFLVSALGGSRFQIGGPAGAFIALVASTVQMHGMDGLFLATILSGLILAAIGFLQLGTYIKFIPYPVTVGFTAGIAVIIFASQIKEFLGLTLSVPEPGPLAEKLPVLWDALPTANAVTIALAGATILLINGLKKLRPGWPGMLIAVALTSVVAMVLGLDTATIGSKFGGIPSGLPQPHLPEITLAKLQAVLPSAIAFALLGSIESLLSAVVADGMTGRRHRSNCELVAQGVGNVASGLFGGICVTGTIARTATNVRAGARSPIAGMLHAVFLLLFILVAAPLASYIPLASLAGVLAIVAWNMVEKHAFATLLRASRGDAAVLLITFGLTIFRDLTEAIVVGFALGSVLFIHRMSNTTAVETHAPFVGQDQSDATLPALEGPAASDRGVVVYRISGAFFFGAAASIGSVLDRIADTHRALIVDFGAVPFLDSTAAHTIEGLAHKAARRGVQLYLTGTTHQIREDLFLHGLKPPMVHYANRIEDAVRKLHLDERGTG</sequence>
<gene>
    <name evidence="7" type="ORF">OE699_13300</name>
</gene>
<dbReference type="InterPro" id="IPR011547">
    <property type="entry name" value="SLC26A/SulP_dom"/>
</dbReference>
<evidence type="ECO:0000313" key="7">
    <source>
        <dbReference type="EMBL" id="MCV2879822.1"/>
    </source>
</evidence>
<evidence type="ECO:0000256" key="2">
    <source>
        <dbReference type="ARBA" id="ARBA00022692"/>
    </source>
</evidence>
<feature type="domain" description="STAS" evidence="6">
    <location>
        <begin position="451"/>
        <end position="560"/>
    </location>
</feature>
<dbReference type="Gene3D" id="3.30.750.24">
    <property type="entry name" value="STAS domain"/>
    <property type="match status" value="1"/>
</dbReference>
<feature type="transmembrane region" description="Helical" evidence="5">
    <location>
        <begin position="177"/>
        <end position="202"/>
    </location>
</feature>
<accession>A0ABT3A1H0</accession>
<reference evidence="7 8" key="1">
    <citation type="submission" date="2022-10" db="EMBL/GenBank/DDBJ databases">
        <title>Sinirhodobacter sp. nov., isolated from ocean surface sediments.</title>
        <authorList>
            <person name="He W."/>
            <person name="Wang L."/>
            <person name="Zhang D.-F."/>
        </authorList>
    </citation>
    <scope>NUCLEOTIDE SEQUENCE [LARGE SCALE GENOMIC DNA]</scope>
    <source>
        <strain evidence="7 8">WL0115</strain>
    </source>
</reference>
<dbReference type="EMBL" id="JAOWKW010000011">
    <property type="protein sequence ID" value="MCV2879822.1"/>
    <property type="molecule type" value="Genomic_DNA"/>
</dbReference>
<evidence type="ECO:0000256" key="5">
    <source>
        <dbReference type="SAM" id="Phobius"/>
    </source>
</evidence>
<feature type="transmembrane region" description="Helical" evidence="5">
    <location>
        <begin position="110"/>
        <end position="129"/>
    </location>
</feature>
<evidence type="ECO:0000313" key="8">
    <source>
        <dbReference type="Proteomes" id="UP001526166"/>
    </source>
</evidence>
<evidence type="ECO:0000259" key="6">
    <source>
        <dbReference type="PROSITE" id="PS50801"/>
    </source>
</evidence>
<proteinExistence type="predicted"/>
<feature type="transmembrane region" description="Helical" evidence="5">
    <location>
        <begin position="262"/>
        <end position="285"/>
    </location>
</feature>
<dbReference type="RefSeq" id="WP_263848300.1">
    <property type="nucleotide sequence ID" value="NZ_JAOWKW010000011.1"/>
</dbReference>
<keyword evidence="8" id="KW-1185">Reference proteome</keyword>
<protein>
    <submittedName>
        <fullName evidence="7">SulP family inorganic anion transporter</fullName>
    </submittedName>
</protein>
<feature type="transmembrane region" description="Helical" evidence="5">
    <location>
        <begin position="64"/>
        <end position="80"/>
    </location>
</feature>
<evidence type="ECO:0000256" key="3">
    <source>
        <dbReference type="ARBA" id="ARBA00022989"/>
    </source>
</evidence>
<feature type="transmembrane region" description="Helical" evidence="5">
    <location>
        <begin position="38"/>
        <end position="58"/>
    </location>
</feature>
<feature type="transmembrane region" description="Helical" evidence="5">
    <location>
        <begin position="136"/>
        <end position="157"/>
    </location>
</feature>